<dbReference type="OrthoDB" id="10529345at2759"/>
<proteinExistence type="predicted"/>
<dbReference type="AlphaFoldDB" id="A0A8J9VNR6"/>
<name>A0A8J9VNR6_9NEOP</name>
<gene>
    <name evidence="2" type="ORF">BINO364_LOCUS11529</name>
</gene>
<keyword evidence="3" id="KW-1185">Reference proteome</keyword>
<organism evidence="2 3">
    <name type="scientific">Brenthis ino</name>
    <name type="common">lesser marbled fritillary</name>
    <dbReference type="NCBI Taxonomy" id="405034"/>
    <lineage>
        <taxon>Eukaryota</taxon>
        <taxon>Metazoa</taxon>
        <taxon>Ecdysozoa</taxon>
        <taxon>Arthropoda</taxon>
        <taxon>Hexapoda</taxon>
        <taxon>Insecta</taxon>
        <taxon>Pterygota</taxon>
        <taxon>Neoptera</taxon>
        <taxon>Endopterygota</taxon>
        <taxon>Lepidoptera</taxon>
        <taxon>Glossata</taxon>
        <taxon>Ditrysia</taxon>
        <taxon>Papilionoidea</taxon>
        <taxon>Nymphalidae</taxon>
        <taxon>Heliconiinae</taxon>
        <taxon>Argynnini</taxon>
        <taxon>Brenthis</taxon>
    </lineage>
</organism>
<dbReference type="Proteomes" id="UP000838878">
    <property type="component" value="Chromosome 5"/>
</dbReference>
<sequence>MKRWSTELLHTLLYGAREISSLNYVEYAVQSVISICMGWRGRRSSRSRARSGVEGDSRGREARGGMLRGRSRRSISRVTGVTPRQTECLPYYIPLPTTRLFNTCRIWDASFFMLNDRAA</sequence>
<evidence type="ECO:0000313" key="3">
    <source>
        <dbReference type="Proteomes" id="UP000838878"/>
    </source>
</evidence>
<feature type="compositionally biased region" description="Basic and acidic residues" evidence="1">
    <location>
        <begin position="51"/>
        <end position="63"/>
    </location>
</feature>
<feature type="region of interest" description="Disordered" evidence="1">
    <location>
        <begin position="43"/>
        <end position="79"/>
    </location>
</feature>
<dbReference type="EMBL" id="OV170225">
    <property type="protein sequence ID" value="CAH0726008.1"/>
    <property type="molecule type" value="Genomic_DNA"/>
</dbReference>
<evidence type="ECO:0000256" key="1">
    <source>
        <dbReference type="SAM" id="MobiDB-lite"/>
    </source>
</evidence>
<feature type="non-terminal residue" evidence="2">
    <location>
        <position position="119"/>
    </location>
</feature>
<protein>
    <submittedName>
        <fullName evidence="2">Uncharacterized protein</fullName>
    </submittedName>
</protein>
<reference evidence="2" key="1">
    <citation type="submission" date="2021-12" db="EMBL/GenBank/DDBJ databases">
        <authorList>
            <person name="Martin H S."/>
        </authorList>
    </citation>
    <scope>NUCLEOTIDE SEQUENCE</scope>
</reference>
<accession>A0A8J9VNR6</accession>
<evidence type="ECO:0000313" key="2">
    <source>
        <dbReference type="EMBL" id="CAH0726008.1"/>
    </source>
</evidence>